<accession>A0ABS6VUE3</accession>
<protein>
    <submittedName>
        <fullName evidence="7">S8 family serine peptidase</fullName>
    </submittedName>
</protein>
<feature type="signal peptide" evidence="5">
    <location>
        <begin position="1"/>
        <end position="20"/>
    </location>
</feature>
<keyword evidence="5" id="KW-0732">Signal</keyword>
<evidence type="ECO:0000313" key="8">
    <source>
        <dbReference type="Proteomes" id="UP001166291"/>
    </source>
</evidence>
<dbReference type="Pfam" id="PF00082">
    <property type="entry name" value="Peptidase_S8"/>
    <property type="match status" value="1"/>
</dbReference>
<keyword evidence="1" id="KW-0645">Protease</keyword>
<dbReference type="RefSeq" id="WP_219044155.1">
    <property type="nucleotide sequence ID" value="NZ_JAHWDQ010000003.1"/>
</dbReference>
<feature type="chain" id="PRO_5045206693" evidence="5">
    <location>
        <begin position="21"/>
        <end position="773"/>
    </location>
</feature>
<evidence type="ECO:0000313" key="7">
    <source>
        <dbReference type="EMBL" id="MBW2941937.1"/>
    </source>
</evidence>
<dbReference type="NCBIfam" id="NF041770">
    <property type="entry name" value="CFI_box_CTERM"/>
    <property type="match status" value="1"/>
</dbReference>
<evidence type="ECO:0000256" key="4">
    <source>
        <dbReference type="SAM" id="Phobius"/>
    </source>
</evidence>
<evidence type="ECO:0000256" key="3">
    <source>
        <dbReference type="ARBA" id="ARBA00022825"/>
    </source>
</evidence>
<evidence type="ECO:0000256" key="2">
    <source>
        <dbReference type="ARBA" id="ARBA00022801"/>
    </source>
</evidence>
<dbReference type="Proteomes" id="UP001166291">
    <property type="component" value="Unassembled WGS sequence"/>
</dbReference>
<comment type="caution">
    <text evidence="7">The sequence shown here is derived from an EMBL/GenBank/DDBJ whole genome shotgun (WGS) entry which is preliminary data.</text>
</comment>
<feature type="domain" description="Peptidase S8/S53" evidence="6">
    <location>
        <begin position="530"/>
        <end position="613"/>
    </location>
</feature>
<sequence>MIFKNKLAVFVCSTVVFSFANLGLASENIKQSARAAGGAAAKLDSRLQLLLAGDKRASTSDVMQTRLKSSIAGAGVPIELFLNSSEGLRRFLDEVGIPLRFLSKDGSRATVLLRNEQDLILLSAQTNIREIHYLLPPVMRGGAVTSRAGRAMRADIAASSLGVTGSGQTIGIVSDSFAQTSAVRDGNTTPARFAAGQLQGSRQQDNGDLPNTVTILRDDVADGTDEGAAMAELIHDVAPGAPLMFHAAGQSRAEMAEAIRQLCAPGRADIVVDDILFLNESVYQDDVPAIAASECVSAGKPFLSAAGNDGDQAYRYVYKDLVTAIDEPGISAFPTGNDLHNWSANGNDAFLAVTIPANATVFVVLSWNQPYSSVNPSAGAQIDLDLYATTAATLMSLNPASADFYARGANQQGVTGSPFGDASEVVTLETGAFEQTFYLAIEHFDGSQADIPQQAGVPLEFRILLTGAQVSSAEYAYNAPVVWGHSMAAGIAGVAAVAWWESPEFRPEGYDSIEIDPEGFTSRGGQQILQFDSNGEYSPQTRNSPQFAAVDGNNNTVLGSPVAAREDGEPDDFLNFYGTSAAAPNAAAVFALLKEAYPSASPAQLISAVQSSAIDVKGLRASIGADTVTGSGLINADAAATALATALGEEPAAPPPAASRSGGGGGGACFIATAAYGSYLAPDVKILRDFRDKVLLPYKWGQTIVATYYRYSPPIADHIAQSESLRLVTRVALSPLVYGLKYPFVALLMLVAAQLVLLRRRHLQNRAVTVVPS</sequence>
<dbReference type="EMBL" id="JAHWDQ010000003">
    <property type="protein sequence ID" value="MBW2941937.1"/>
    <property type="molecule type" value="Genomic_DNA"/>
</dbReference>
<reference evidence="7" key="1">
    <citation type="submission" date="2021-07" db="EMBL/GenBank/DDBJ databases">
        <title>Zhongshania sp. CAU 1632 isolated from seawater.</title>
        <authorList>
            <person name="Kim W."/>
        </authorList>
    </citation>
    <scope>NUCLEOTIDE SEQUENCE</scope>
    <source>
        <strain evidence="7">CAU 1632</strain>
    </source>
</reference>
<dbReference type="InterPro" id="IPR049886">
    <property type="entry name" value="CFI_box_CTERM_dom"/>
</dbReference>
<gene>
    <name evidence="7" type="ORF">KXJ70_14165</name>
</gene>
<dbReference type="InterPro" id="IPR000209">
    <property type="entry name" value="Peptidase_S8/S53_dom"/>
</dbReference>
<organism evidence="7 8">
    <name type="scientific">Zhongshania aquimaris</name>
    <dbReference type="NCBI Taxonomy" id="2857107"/>
    <lineage>
        <taxon>Bacteria</taxon>
        <taxon>Pseudomonadati</taxon>
        <taxon>Pseudomonadota</taxon>
        <taxon>Gammaproteobacteria</taxon>
        <taxon>Cellvibrionales</taxon>
        <taxon>Spongiibacteraceae</taxon>
        <taxon>Zhongshania</taxon>
    </lineage>
</organism>
<keyword evidence="8" id="KW-1185">Reference proteome</keyword>
<dbReference type="InterPro" id="IPR023828">
    <property type="entry name" value="Peptidase_S8_Ser-AS"/>
</dbReference>
<keyword evidence="3" id="KW-0720">Serine protease</keyword>
<name>A0ABS6VUE3_9GAMM</name>
<feature type="transmembrane region" description="Helical" evidence="4">
    <location>
        <begin position="736"/>
        <end position="758"/>
    </location>
</feature>
<keyword evidence="4" id="KW-0472">Membrane</keyword>
<keyword evidence="4" id="KW-0812">Transmembrane</keyword>
<evidence type="ECO:0000259" key="6">
    <source>
        <dbReference type="Pfam" id="PF00082"/>
    </source>
</evidence>
<evidence type="ECO:0000256" key="5">
    <source>
        <dbReference type="SAM" id="SignalP"/>
    </source>
</evidence>
<proteinExistence type="predicted"/>
<evidence type="ECO:0000256" key="1">
    <source>
        <dbReference type="ARBA" id="ARBA00022670"/>
    </source>
</evidence>
<dbReference type="PROSITE" id="PS00138">
    <property type="entry name" value="SUBTILASE_SER"/>
    <property type="match status" value="1"/>
</dbReference>
<keyword evidence="4" id="KW-1133">Transmembrane helix</keyword>
<keyword evidence="2" id="KW-0378">Hydrolase</keyword>